<evidence type="ECO:0000256" key="1">
    <source>
        <dbReference type="SAM" id="MobiDB-lite"/>
    </source>
</evidence>
<dbReference type="OrthoDB" id="2447448at2759"/>
<feature type="region of interest" description="Disordered" evidence="1">
    <location>
        <begin position="313"/>
        <end position="339"/>
    </location>
</feature>
<evidence type="ECO:0000313" key="3">
    <source>
        <dbReference type="Proteomes" id="UP000738359"/>
    </source>
</evidence>
<reference evidence="2" key="1">
    <citation type="journal article" date="2020" name="Fungal Divers.">
        <title>Resolving the Mortierellaceae phylogeny through synthesis of multi-gene phylogenetics and phylogenomics.</title>
        <authorList>
            <person name="Vandepol N."/>
            <person name="Liber J."/>
            <person name="Desiro A."/>
            <person name="Na H."/>
            <person name="Kennedy M."/>
            <person name="Barry K."/>
            <person name="Grigoriev I.V."/>
            <person name="Miller A.N."/>
            <person name="O'Donnell K."/>
            <person name="Stajich J.E."/>
            <person name="Bonito G."/>
        </authorList>
    </citation>
    <scope>NUCLEOTIDE SEQUENCE</scope>
    <source>
        <strain evidence="2">CK1249</strain>
    </source>
</reference>
<feature type="compositionally biased region" description="Polar residues" evidence="1">
    <location>
        <begin position="253"/>
        <end position="269"/>
    </location>
</feature>
<organism evidence="2 3">
    <name type="scientific">Mortierella alpina</name>
    <name type="common">Oleaginous fungus</name>
    <name type="synonym">Mortierella renispora</name>
    <dbReference type="NCBI Taxonomy" id="64518"/>
    <lineage>
        <taxon>Eukaryota</taxon>
        <taxon>Fungi</taxon>
        <taxon>Fungi incertae sedis</taxon>
        <taxon>Mucoromycota</taxon>
        <taxon>Mortierellomycotina</taxon>
        <taxon>Mortierellomycetes</taxon>
        <taxon>Mortierellales</taxon>
        <taxon>Mortierellaceae</taxon>
        <taxon>Mortierella</taxon>
    </lineage>
</organism>
<feature type="compositionally biased region" description="Basic and acidic residues" evidence="1">
    <location>
        <begin position="238"/>
        <end position="248"/>
    </location>
</feature>
<sequence>PDTLSQPRAHSIHQSFFLVLQQPTTTLPSTTRSKFPFASTAMAYKKLVPRDLDPLKSQEVVRMAIYIMKRSRLEFADPFTCERVHTEGEKSMRQRVRAIGQADASSQQLQGGATAAQVYLNKDFHIGNSVLHNRSYPTARHVESLIAIAAFCARASALRRRPRTERVSLGLVSPTASALDMASASIAGSKWLAKLGQIMFGGVCAQAGHAHHRRTRASLELLQQQNIELAQKILAEEQQHQKQQKSEEQASSPVSKTSAATESTLSSPASAAEEAKLHPTTSKPLCSSGPGSLAHSTSTSALSFSVVSTGTAHAGATSTGTAHAGATSTSTNTSTSTPLNEKWCRHCSRAMSCLVIVAVQESNGALVGAEDLGASLDDAGFASSAMDTLNVIHSLSSSTSSLNDSPVDRRACLVPTSDLSRHQHTGSSSPYILFSRSHDHDDDMIRSITVPP</sequence>
<proteinExistence type="predicted"/>
<keyword evidence="3" id="KW-1185">Reference proteome</keyword>
<comment type="caution">
    <text evidence="2">The sequence shown here is derived from an EMBL/GenBank/DDBJ whole genome shotgun (WGS) entry which is preliminary data.</text>
</comment>
<feature type="non-terminal residue" evidence="2">
    <location>
        <position position="1"/>
    </location>
</feature>
<dbReference type="EMBL" id="JAAAHY010001830">
    <property type="protein sequence ID" value="KAF9946518.1"/>
    <property type="molecule type" value="Genomic_DNA"/>
</dbReference>
<dbReference type="Proteomes" id="UP000738359">
    <property type="component" value="Unassembled WGS sequence"/>
</dbReference>
<name>A0A9P6IW09_MORAP</name>
<dbReference type="AlphaFoldDB" id="A0A9P6IW09"/>
<feature type="non-terminal residue" evidence="2">
    <location>
        <position position="452"/>
    </location>
</feature>
<feature type="compositionally biased region" description="Low complexity" evidence="1">
    <location>
        <begin position="313"/>
        <end position="337"/>
    </location>
</feature>
<gene>
    <name evidence="2" type="ORF">BGZ70_003182</name>
</gene>
<accession>A0A9P6IW09</accession>
<feature type="region of interest" description="Disordered" evidence="1">
    <location>
        <begin position="238"/>
        <end position="292"/>
    </location>
</feature>
<protein>
    <submittedName>
        <fullName evidence="2">Uncharacterized protein</fullName>
    </submittedName>
</protein>
<evidence type="ECO:0000313" key="2">
    <source>
        <dbReference type="EMBL" id="KAF9946518.1"/>
    </source>
</evidence>